<name>A0ABT0YLI7_9BURK</name>
<evidence type="ECO:0000259" key="5">
    <source>
        <dbReference type="PROSITE" id="PS51755"/>
    </source>
</evidence>
<sequence length="228" mass="24850">MSRILLIEDHDRLAQLMCQGLAAAGIAADVIGRIDAAWAAVQRMPYQALVLDRGLPDGDGLVLLQKVRHAGLGVPCLVLTARDALHDRVEGLEAGADDYLPKPFAMDEMVARVRALLRRPVEFRSLAPSHGDLTLRPDAGVLCCAGESVTLAPAEMHIMLLLLRKPEEVVRRSALEAEAWGLNEAVTPNALDVALHRIRRKLLAIGSRQRIVNVRGLGYALREDDVAE</sequence>
<dbReference type="Pfam" id="PF00486">
    <property type="entry name" value="Trans_reg_C"/>
    <property type="match status" value="1"/>
</dbReference>
<protein>
    <submittedName>
        <fullName evidence="6">Response regulator transcription factor</fullName>
    </submittedName>
</protein>
<dbReference type="RefSeq" id="WP_251777797.1">
    <property type="nucleotide sequence ID" value="NZ_JAMKFE010000004.1"/>
</dbReference>
<dbReference type="CDD" id="cd00383">
    <property type="entry name" value="trans_reg_C"/>
    <property type="match status" value="1"/>
</dbReference>
<feature type="domain" description="OmpR/PhoB-type" evidence="5">
    <location>
        <begin position="125"/>
        <end position="223"/>
    </location>
</feature>
<evidence type="ECO:0000259" key="4">
    <source>
        <dbReference type="PROSITE" id="PS50110"/>
    </source>
</evidence>
<dbReference type="SMART" id="SM00448">
    <property type="entry name" value="REC"/>
    <property type="match status" value="1"/>
</dbReference>
<reference evidence="6" key="1">
    <citation type="submission" date="2022-05" db="EMBL/GenBank/DDBJ databases">
        <title>Schlegelella sp. nov., isolated from mangrove soil.</title>
        <authorList>
            <person name="Liu Y."/>
            <person name="Ge X."/>
            <person name="Liu W."/>
        </authorList>
    </citation>
    <scope>NUCLEOTIDE SEQUENCE</scope>
    <source>
        <strain evidence="6">S2-27</strain>
    </source>
</reference>
<dbReference type="InterPro" id="IPR001867">
    <property type="entry name" value="OmpR/PhoB-type_DNA-bd"/>
</dbReference>
<dbReference type="SUPFAM" id="SSF46894">
    <property type="entry name" value="C-terminal effector domain of the bipartite response regulators"/>
    <property type="match status" value="1"/>
</dbReference>
<proteinExistence type="predicted"/>
<dbReference type="Proteomes" id="UP001165541">
    <property type="component" value="Unassembled WGS sequence"/>
</dbReference>
<keyword evidence="2" id="KW-0597">Phosphoprotein</keyword>
<gene>
    <name evidence="6" type="ORF">M8A51_08635</name>
</gene>
<dbReference type="SUPFAM" id="SSF52172">
    <property type="entry name" value="CheY-like"/>
    <property type="match status" value="1"/>
</dbReference>
<dbReference type="Gene3D" id="1.10.10.10">
    <property type="entry name" value="Winged helix-like DNA-binding domain superfamily/Winged helix DNA-binding domain"/>
    <property type="match status" value="1"/>
</dbReference>
<dbReference type="InterPro" id="IPR039420">
    <property type="entry name" value="WalR-like"/>
</dbReference>
<keyword evidence="7" id="KW-1185">Reference proteome</keyword>
<keyword evidence="1 3" id="KW-0238">DNA-binding</keyword>
<evidence type="ECO:0000256" key="3">
    <source>
        <dbReference type="PROSITE-ProRule" id="PRU01091"/>
    </source>
</evidence>
<evidence type="ECO:0000256" key="2">
    <source>
        <dbReference type="PROSITE-ProRule" id="PRU00169"/>
    </source>
</evidence>
<dbReference type="PROSITE" id="PS50110">
    <property type="entry name" value="RESPONSE_REGULATORY"/>
    <property type="match status" value="1"/>
</dbReference>
<dbReference type="Gene3D" id="3.40.50.2300">
    <property type="match status" value="1"/>
</dbReference>
<dbReference type="Gene3D" id="6.10.250.690">
    <property type="match status" value="1"/>
</dbReference>
<feature type="DNA-binding region" description="OmpR/PhoB-type" evidence="3">
    <location>
        <begin position="125"/>
        <end position="223"/>
    </location>
</feature>
<organism evidence="6 7">
    <name type="scientific">Caldimonas mangrovi</name>
    <dbReference type="NCBI Taxonomy" id="2944811"/>
    <lineage>
        <taxon>Bacteria</taxon>
        <taxon>Pseudomonadati</taxon>
        <taxon>Pseudomonadota</taxon>
        <taxon>Betaproteobacteria</taxon>
        <taxon>Burkholderiales</taxon>
        <taxon>Sphaerotilaceae</taxon>
        <taxon>Caldimonas</taxon>
    </lineage>
</organism>
<dbReference type="InterPro" id="IPR016032">
    <property type="entry name" value="Sig_transdc_resp-reg_C-effctor"/>
</dbReference>
<dbReference type="EMBL" id="JAMKFE010000004">
    <property type="protein sequence ID" value="MCM5679597.1"/>
    <property type="molecule type" value="Genomic_DNA"/>
</dbReference>
<feature type="modified residue" description="4-aspartylphosphate" evidence="2">
    <location>
        <position position="52"/>
    </location>
</feature>
<dbReference type="InterPro" id="IPR036388">
    <property type="entry name" value="WH-like_DNA-bd_sf"/>
</dbReference>
<dbReference type="SMART" id="SM00862">
    <property type="entry name" value="Trans_reg_C"/>
    <property type="match status" value="1"/>
</dbReference>
<accession>A0ABT0YLI7</accession>
<evidence type="ECO:0000313" key="7">
    <source>
        <dbReference type="Proteomes" id="UP001165541"/>
    </source>
</evidence>
<feature type="domain" description="Response regulatory" evidence="4">
    <location>
        <begin position="3"/>
        <end position="117"/>
    </location>
</feature>
<dbReference type="InterPro" id="IPR001789">
    <property type="entry name" value="Sig_transdc_resp-reg_receiver"/>
</dbReference>
<comment type="caution">
    <text evidence="6">The sequence shown here is derived from an EMBL/GenBank/DDBJ whole genome shotgun (WGS) entry which is preliminary data.</text>
</comment>
<dbReference type="PANTHER" id="PTHR48111">
    <property type="entry name" value="REGULATOR OF RPOS"/>
    <property type="match status" value="1"/>
</dbReference>
<dbReference type="PANTHER" id="PTHR48111:SF36">
    <property type="entry name" value="TRANSCRIPTIONAL REGULATORY PROTEIN CUTR"/>
    <property type="match status" value="1"/>
</dbReference>
<evidence type="ECO:0000313" key="6">
    <source>
        <dbReference type="EMBL" id="MCM5679597.1"/>
    </source>
</evidence>
<dbReference type="InterPro" id="IPR011006">
    <property type="entry name" value="CheY-like_superfamily"/>
</dbReference>
<dbReference type="PROSITE" id="PS51755">
    <property type="entry name" value="OMPR_PHOB"/>
    <property type="match status" value="1"/>
</dbReference>
<evidence type="ECO:0000256" key="1">
    <source>
        <dbReference type="ARBA" id="ARBA00023125"/>
    </source>
</evidence>
<dbReference type="Pfam" id="PF00072">
    <property type="entry name" value="Response_reg"/>
    <property type="match status" value="1"/>
</dbReference>